<protein>
    <submittedName>
        <fullName evidence="2">Uncharacterized protein</fullName>
    </submittedName>
</protein>
<comment type="caution">
    <text evidence="2">The sequence shown here is derived from an EMBL/GenBank/DDBJ whole genome shotgun (WGS) entry which is preliminary data.</text>
</comment>
<keyword evidence="1" id="KW-0472">Membrane</keyword>
<reference evidence="2" key="1">
    <citation type="submission" date="2017-07" db="EMBL/GenBank/DDBJ databases">
        <title>Taro Niue Genome Assembly and Annotation.</title>
        <authorList>
            <person name="Atibalentja N."/>
            <person name="Keating K."/>
            <person name="Fields C.J."/>
        </authorList>
    </citation>
    <scope>NUCLEOTIDE SEQUENCE</scope>
    <source>
        <strain evidence="2">Niue_2</strain>
        <tissue evidence="2">Leaf</tissue>
    </source>
</reference>
<organism evidence="2 3">
    <name type="scientific">Colocasia esculenta</name>
    <name type="common">Wild taro</name>
    <name type="synonym">Arum esculentum</name>
    <dbReference type="NCBI Taxonomy" id="4460"/>
    <lineage>
        <taxon>Eukaryota</taxon>
        <taxon>Viridiplantae</taxon>
        <taxon>Streptophyta</taxon>
        <taxon>Embryophyta</taxon>
        <taxon>Tracheophyta</taxon>
        <taxon>Spermatophyta</taxon>
        <taxon>Magnoliopsida</taxon>
        <taxon>Liliopsida</taxon>
        <taxon>Araceae</taxon>
        <taxon>Aroideae</taxon>
        <taxon>Colocasieae</taxon>
        <taxon>Colocasia</taxon>
    </lineage>
</organism>
<evidence type="ECO:0000313" key="3">
    <source>
        <dbReference type="Proteomes" id="UP000652761"/>
    </source>
</evidence>
<sequence length="115" mass="13762">MLFRTADFCKICTSFYTHHMLIIVVWLSVWNRYYFLLLAYYNLMLARNNIHRITSKKSPKINYLSVFERVWAVLPVLFMMNRSGCTRMAEERFLLICSAENMTWDCPAKSSFCKH</sequence>
<proteinExistence type="predicted"/>
<name>A0A843UFP3_COLES</name>
<keyword evidence="3" id="KW-1185">Reference proteome</keyword>
<accession>A0A843UFP3</accession>
<dbReference type="Proteomes" id="UP000652761">
    <property type="component" value="Unassembled WGS sequence"/>
</dbReference>
<dbReference type="EMBL" id="NMUH01000521">
    <property type="protein sequence ID" value="MQL80720.1"/>
    <property type="molecule type" value="Genomic_DNA"/>
</dbReference>
<gene>
    <name evidence="2" type="ORF">Taro_013148</name>
</gene>
<keyword evidence="1" id="KW-1133">Transmembrane helix</keyword>
<evidence type="ECO:0000256" key="1">
    <source>
        <dbReference type="SAM" id="Phobius"/>
    </source>
</evidence>
<feature type="transmembrane region" description="Helical" evidence="1">
    <location>
        <begin position="20"/>
        <end position="41"/>
    </location>
</feature>
<evidence type="ECO:0000313" key="2">
    <source>
        <dbReference type="EMBL" id="MQL80720.1"/>
    </source>
</evidence>
<keyword evidence="1" id="KW-0812">Transmembrane</keyword>
<dbReference type="AlphaFoldDB" id="A0A843UFP3"/>